<proteinExistence type="predicted"/>
<dbReference type="EMBL" id="KN819396">
    <property type="protein sequence ID" value="KIJ10763.1"/>
    <property type="molecule type" value="Genomic_DNA"/>
</dbReference>
<evidence type="ECO:0000313" key="2">
    <source>
        <dbReference type="Proteomes" id="UP000053647"/>
    </source>
</evidence>
<dbReference type="Pfam" id="PF01263">
    <property type="entry name" value="Aldose_epim"/>
    <property type="match status" value="1"/>
</dbReference>
<protein>
    <submittedName>
        <fullName evidence="1">Aldose 1-epimerase</fullName>
    </submittedName>
</protein>
<dbReference type="Gene3D" id="2.70.98.10">
    <property type="match status" value="1"/>
</dbReference>
<dbReference type="GO" id="GO:0004034">
    <property type="term" value="F:aldose 1-epimerase activity"/>
    <property type="evidence" value="ECO:0007669"/>
    <property type="project" value="TreeGrafter"/>
</dbReference>
<keyword evidence="2" id="KW-1185">Reference proteome</keyword>
<gene>
    <name evidence="1" type="ORF">PAXINDRAFT_85512</name>
</gene>
<name>A0A0C9TJ63_PAXIN</name>
<accession>A0A0C9TJ63</accession>
<dbReference type="GO" id="GO:0006006">
    <property type="term" value="P:glucose metabolic process"/>
    <property type="evidence" value="ECO:0007669"/>
    <property type="project" value="TreeGrafter"/>
</dbReference>
<dbReference type="GO" id="GO:0033499">
    <property type="term" value="P:galactose catabolic process via UDP-galactose, Leloir pathway"/>
    <property type="evidence" value="ECO:0007669"/>
    <property type="project" value="TreeGrafter"/>
</dbReference>
<sequence>LDNLENAKLFTKAEIQSITAKAAKDSSAAIFTLTSPDHDQGYPGTLYLETLVTLLPPIKMEPSASSQHELGSIVIVYRARLVDVPQGQKQLTPVNLTQHWGFNLDASLRDLKAEETLKVLDHDLTIKASHIAELDSNSLSIGQYIPVAEADNSSGAHIHDNKRIGDLFPGTGYDDYYLLSARSNIKLSSPHRIPVSEFSDALNIVNDILTVRNDPILKLSSDKSGLAVEFDTNQAGLMLYTNNRADTEGYRKKIHGGSGLRGDGYGKHSAVFIEFHEPLSAFLYPTSTSTDTLLTSDEVYNHFVRADIISRPSEARE</sequence>
<dbReference type="GO" id="GO:0030246">
    <property type="term" value="F:carbohydrate binding"/>
    <property type="evidence" value="ECO:0007669"/>
    <property type="project" value="InterPro"/>
</dbReference>
<dbReference type="InterPro" id="IPR014718">
    <property type="entry name" value="GH-type_carb-bd"/>
</dbReference>
<dbReference type="PANTHER" id="PTHR10091:SF0">
    <property type="entry name" value="GALACTOSE MUTAROTASE"/>
    <property type="match status" value="1"/>
</dbReference>
<dbReference type="OrthoDB" id="274691at2759"/>
<dbReference type="InterPro" id="IPR008183">
    <property type="entry name" value="Aldose_1/G6P_1-epimerase"/>
</dbReference>
<dbReference type="Proteomes" id="UP000053647">
    <property type="component" value="Unassembled WGS sequence"/>
</dbReference>
<evidence type="ECO:0000313" key="1">
    <source>
        <dbReference type="EMBL" id="KIJ10763.1"/>
    </source>
</evidence>
<dbReference type="InterPro" id="IPR011013">
    <property type="entry name" value="Gal_mutarotase_sf_dom"/>
</dbReference>
<reference evidence="1 2" key="1">
    <citation type="submission" date="2014-06" db="EMBL/GenBank/DDBJ databases">
        <authorList>
            <consortium name="DOE Joint Genome Institute"/>
            <person name="Kuo A."/>
            <person name="Kohler A."/>
            <person name="Nagy L.G."/>
            <person name="Floudas D."/>
            <person name="Copeland A."/>
            <person name="Barry K.W."/>
            <person name="Cichocki N."/>
            <person name="Veneault-Fourrey C."/>
            <person name="LaButti K."/>
            <person name="Lindquist E.A."/>
            <person name="Lipzen A."/>
            <person name="Lundell T."/>
            <person name="Morin E."/>
            <person name="Murat C."/>
            <person name="Sun H."/>
            <person name="Tunlid A."/>
            <person name="Henrissat B."/>
            <person name="Grigoriev I.V."/>
            <person name="Hibbett D.S."/>
            <person name="Martin F."/>
            <person name="Nordberg H.P."/>
            <person name="Cantor M.N."/>
            <person name="Hua S.X."/>
        </authorList>
    </citation>
    <scope>NUCLEOTIDE SEQUENCE [LARGE SCALE GENOMIC DNA]</scope>
    <source>
        <strain evidence="1 2">ATCC 200175</strain>
    </source>
</reference>
<dbReference type="HOGENOM" id="CLU_028297_0_0_1"/>
<organism evidence="1 2">
    <name type="scientific">Paxillus involutus ATCC 200175</name>
    <dbReference type="NCBI Taxonomy" id="664439"/>
    <lineage>
        <taxon>Eukaryota</taxon>
        <taxon>Fungi</taxon>
        <taxon>Dikarya</taxon>
        <taxon>Basidiomycota</taxon>
        <taxon>Agaricomycotina</taxon>
        <taxon>Agaricomycetes</taxon>
        <taxon>Agaricomycetidae</taxon>
        <taxon>Boletales</taxon>
        <taxon>Paxilineae</taxon>
        <taxon>Paxillaceae</taxon>
        <taxon>Paxillus</taxon>
    </lineage>
</organism>
<dbReference type="PANTHER" id="PTHR10091">
    <property type="entry name" value="ALDOSE-1-EPIMERASE"/>
    <property type="match status" value="1"/>
</dbReference>
<feature type="non-terminal residue" evidence="1">
    <location>
        <position position="1"/>
    </location>
</feature>
<reference evidence="2" key="2">
    <citation type="submission" date="2015-01" db="EMBL/GenBank/DDBJ databases">
        <title>Evolutionary Origins and Diversification of the Mycorrhizal Mutualists.</title>
        <authorList>
            <consortium name="DOE Joint Genome Institute"/>
            <consortium name="Mycorrhizal Genomics Consortium"/>
            <person name="Kohler A."/>
            <person name="Kuo A."/>
            <person name="Nagy L.G."/>
            <person name="Floudas D."/>
            <person name="Copeland A."/>
            <person name="Barry K.W."/>
            <person name="Cichocki N."/>
            <person name="Veneault-Fourrey C."/>
            <person name="LaButti K."/>
            <person name="Lindquist E.A."/>
            <person name="Lipzen A."/>
            <person name="Lundell T."/>
            <person name="Morin E."/>
            <person name="Murat C."/>
            <person name="Riley R."/>
            <person name="Ohm R."/>
            <person name="Sun H."/>
            <person name="Tunlid A."/>
            <person name="Henrissat B."/>
            <person name="Grigoriev I.V."/>
            <person name="Hibbett D.S."/>
            <person name="Martin F."/>
        </authorList>
    </citation>
    <scope>NUCLEOTIDE SEQUENCE [LARGE SCALE GENOMIC DNA]</scope>
    <source>
        <strain evidence="2">ATCC 200175</strain>
    </source>
</reference>
<dbReference type="SUPFAM" id="SSF74650">
    <property type="entry name" value="Galactose mutarotase-like"/>
    <property type="match status" value="1"/>
</dbReference>
<dbReference type="AlphaFoldDB" id="A0A0C9TJ63"/>